<feature type="transmembrane region" description="Helical" evidence="1">
    <location>
        <begin position="82"/>
        <end position="102"/>
    </location>
</feature>
<evidence type="ECO:0000256" key="1">
    <source>
        <dbReference type="SAM" id="Phobius"/>
    </source>
</evidence>
<dbReference type="Proteomes" id="UP000887013">
    <property type="component" value="Unassembled WGS sequence"/>
</dbReference>
<reference evidence="2" key="1">
    <citation type="submission" date="2020-08" db="EMBL/GenBank/DDBJ databases">
        <title>Multicomponent nature underlies the extraordinary mechanical properties of spider dragline silk.</title>
        <authorList>
            <person name="Kono N."/>
            <person name="Nakamura H."/>
            <person name="Mori M."/>
            <person name="Yoshida Y."/>
            <person name="Ohtoshi R."/>
            <person name="Malay A.D."/>
            <person name="Moran D.A.P."/>
            <person name="Tomita M."/>
            <person name="Numata K."/>
            <person name="Arakawa K."/>
        </authorList>
    </citation>
    <scope>NUCLEOTIDE SEQUENCE</scope>
</reference>
<accession>A0A8X6UFJ1</accession>
<gene>
    <name evidence="2" type="ORF">NPIL_185711</name>
</gene>
<keyword evidence="1" id="KW-0472">Membrane</keyword>
<name>A0A8X6UFJ1_NEPPI</name>
<comment type="caution">
    <text evidence="2">The sequence shown here is derived from an EMBL/GenBank/DDBJ whole genome shotgun (WGS) entry which is preliminary data.</text>
</comment>
<organism evidence="2 3">
    <name type="scientific">Nephila pilipes</name>
    <name type="common">Giant wood spider</name>
    <name type="synonym">Nephila maculata</name>
    <dbReference type="NCBI Taxonomy" id="299642"/>
    <lineage>
        <taxon>Eukaryota</taxon>
        <taxon>Metazoa</taxon>
        <taxon>Ecdysozoa</taxon>
        <taxon>Arthropoda</taxon>
        <taxon>Chelicerata</taxon>
        <taxon>Arachnida</taxon>
        <taxon>Araneae</taxon>
        <taxon>Araneomorphae</taxon>
        <taxon>Entelegynae</taxon>
        <taxon>Araneoidea</taxon>
        <taxon>Nephilidae</taxon>
        <taxon>Nephila</taxon>
    </lineage>
</organism>
<keyword evidence="1" id="KW-1133">Transmembrane helix</keyword>
<protein>
    <submittedName>
        <fullName evidence="2">Uncharacterized protein</fullName>
    </submittedName>
</protein>
<evidence type="ECO:0000313" key="2">
    <source>
        <dbReference type="EMBL" id="GFU27352.1"/>
    </source>
</evidence>
<dbReference type="EMBL" id="BMAW01128765">
    <property type="protein sequence ID" value="GFU27352.1"/>
    <property type="molecule type" value="Genomic_DNA"/>
</dbReference>
<dbReference type="AlphaFoldDB" id="A0A8X6UFJ1"/>
<sequence length="130" mass="14507">MFSVFWNALENEGGGGERTPKKDSFRLRVGRIGPPRDENVALRGEARIPGGQQKSPVSENSLEAVNRSCATNYRRLRAGKSLVIFLLAAVFFFLLDLFWGALERASVRHRASGAICAYSTLRKMIHLQLN</sequence>
<keyword evidence="1" id="KW-0812">Transmembrane</keyword>
<proteinExistence type="predicted"/>
<keyword evidence="3" id="KW-1185">Reference proteome</keyword>
<evidence type="ECO:0000313" key="3">
    <source>
        <dbReference type="Proteomes" id="UP000887013"/>
    </source>
</evidence>